<accession>A0ABW5K6K4</accession>
<keyword evidence="2" id="KW-1185">Reference proteome</keyword>
<name>A0ABW5K6K4_9FLAO</name>
<dbReference type="Gene3D" id="2.180.10.10">
    <property type="entry name" value="RHS repeat-associated core"/>
    <property type="match status" value="1"/>
</dbReference>
<evidence type="ECO:0000313" key="1">
    <source>
        <dbReference type="EMBL" id="MFD2544526.1"/>
    </source>
</evidence>
<comment type="caution">
    <text evidence="1">The sequence shown here is derived from an EMBL/GenBank/DDBJ whole genome shotgun (WGS) entry which is preliminary data.</text>
</comment>
<sequence>MIIKSIVEKTAYKNKPSGIASSTLVTRYDRQGKMVEKIDDNFEESWMYDEAGNVTFYQTKGYYERKRYDHSNNMIYFENSNGLQWDKIYDLHNNPVRYKEKKDKRWLYRFLYGPATRDKIFGLQWEKAFDHKNREIYYADNDGLKYWKNYTEDGVVHYKDNKGFESWEKIDLYGNRISYRDTLGKDELNNIEYDNKGNIVKFSFRNGNSWEKHYDHNNNIVYERDVDGKQSFFEYNAEGNLISIKNEKFIWDYAYSQDKSRMTRSNNDGYIENQKFDQFGNLIFCENPYIIQTLTYEFY</sequence>
<protein>
    <recommendedName>
        <fullName evidence="3">RHS repeat protein</fullName>
    </recommendedName>
</protein>
<dbReference type="EMBL" id="JBHULG010000001">
    <property type="protein sequence ID" value="MFD2544526.1"/>
    <property type="molecule type" value="Genomic_DNA"/>
</dbReference>
<dbReference type="Proteomes" id="UP001597394">
    <property type="component" value="Unassembled WGS sequence"/>
</dbReference>
<evidence type="ECO:0008006" key="3">
    <source>
        <dbReference type="Google" id="ProtNLM"/>
    </source>
</evidence>
<dbReference type="RefSeq" id="WP_255927630.1">
    <property type="nucleotide sequence ID" value="NZ_JANFQP010000001.1"/>
</dbReference>
<evidence type="ECO:0000313" key="2">
    <source>
        <dbReference type="Proteomes" id="UP001597394"/>
    </source>
</evidence>
<dbReference type="InterPro" id="IPR006530">
    <property type="entry name" value="YD"/>
</dbReference>
<dbReference type="NCBIfam" id="TIGR01643">
    <property type="entry name" value="YD_repeat_2x"/>
    <property type="match status" value="1"/>
</dbReference>
<gene>
    <name evidence="1" type="ORF">ACFSO8_03530</name>
</gene>
<organism evidence="1 2">
    <name type="scientific">Kaistella montana</name>
    <dbReference type="NCBI Taxonomy" id="1849733"/>
    <lineage>
        <taxon>Bacteria</taxon>
        <taxon>Pseudomonadati</taxon>
        <taxon>Bacteroidota</taxon>
        <taxon>Flavobacteriia</taxon>
        <taxon>Flavobacteriales</taxon>
        <taxon>Weeksellaceae</taxon>
        <taxon>Chryseobacterium group</taxon>
        <taxon>Kaistella</taxon>
    </lineage>
</organism>
<reference evidence="2" key="1">
    <citation type="journal article" date="2019" name="Int. J. Syst. Evol. Microbiol.">
        <title>The Global Catalogue of Microorganisms (GCM) 10K type strain sequencing project: providing services to taxonomists for standard genome sequencing and annotation.</title>
        <authorList>
            <consortium name="The Broad Institute Genomics Platform"/>
            <consortium name="The Broad Institute Genome Sequencing Center for Infectious Disease"/>
            <person name="Wu L."/>
            <person name="Ma J."/>
        </authorList>
    </citation>
    <scope>NUCLEOTIDE SEQUENCE [LARGE SCALE GENOMIC DNA]</scope>
    <source>
        <strain evidence="2">KCTC 52204</strain>
    </source>
</reference>
<proteinExistence type="predicted"/>